<dbReference type="eggNOG" id="ENOG502N5WE">
    <property type="taxonomic scope" value="Archaea"/>
</dbReference>
<accession>D8JAW6</accession>
<proteinExistence type="predicted"/>
<dbReference type="EMBL" id="CP002062">
    <property type="protein sequence ID" value="ADJ14838.1"/>
    <property type="molecule type" value="Genomic_DNA"/>
</dbReference>
<evidence type="ECO:0000313" key="1">
    <source>
        <dbReference type="EMBL" id="ADJ14838.1"/>
    </source>
</evidence>
<dbReference type="OrthoDB" id="350774at2157"/>
<reference evidence="2 4" key="2">
    <citation type="journal article" date="2014" name="PLoS Genet.">
        <title>Phylogenetically driven sequencing of extremely halophilic archaea reveals strategies for static and dynamic osmo-response.</title>
        <authorList>
            <person name="Becker E.A."/>
            <person name="Seitzer P.M."/>
            <person name="Tritt A."/>
            <person name="Larsen D."/>
            <person name="Krusor M."/>
            <person name="Yao A.I."/>
            <person name="Wu D."/>
            <person name="Madern D."/>
            <person name="Eisen J.A."/>
            <person name="Darling A.E."/>
            <person name="Facciotti M.T."/>
        </authorList>
    </citation>
    <scope>NUCLEOTIDE SEQUENCE [LARGE SCALE GENOMIC DNA]</scope>
    <source>
        <strain evidence="2">B3</strain>
        <strain evidence="4">DSM 18796 / CECT 7217 / JCM 14584 / KCTC 4019 / B3</strain>
    </source>
</reference>
<dbReference type="EMBL" id="AOHV01000015">
    <property type="protein sequence ID" value="ELY39421.1"/>
    <property type="molecule type" value="Genomic_DNA"/>
</dbReference>
<protein>
    <submittedName>
        <fullName evidence="1">Uncharacterized protein</fullName>
    </submittedName>
</protein>
<sequence length="246" mass="28043">METIADEVENNRIFGKTGSQHGVAMSSSEEEYTIGDDYIFARYVHEVPQERTEISDGEVVLAEGNVARIMHFLLTRDGDYAYESVDRVYDDHALEYFIGDDSFEIDFECNRYNRFTRDQMREFYSNAFRVRGMKLKEIGERDRNGTSVSDEVADYIENAGENTVRSEFSTGQKDKNLKGPDIIDGFGQLSEIDYIRIKDSEGEINEAYNDGRYTMSYSTDTNLSDLGGKVRDTISTVTTGLTRVDD</sequence>
<evidence type="ECO:0000313" key="4">
    <source>
        <dbReference type="Proteomes" id="UP000011645"/>
    </source>
</evidence>
<dbReference type="HOGENOM" id="CLU_1127056_0_0_2"/>
<keyword evidence="4" id="KW-1185">Reference proteome</keyword>
<dbReference type="Proteomes" id="UP000011645">
    <property type="component" value="Unassembled WGS sequence"/>
</dbReference>
<dbReference type="KEGG" id="hje:HacjB3_07265"/>
<evidence type="ECO:0000313" key="3">
    <source>
        <dbReference type="Proteomes" id="UP000000390"/>
    </source>
</evidence>
<reference evidence="1 3" key="1">
    <citation type="journal article" date="2010" name="J. Bacteriol.">
        <title>Complete genome sequence of Halalkalicoccus jeotgali B3(T), an extremely halophilic archaeon.</title>
        <authorList>
            <person name="Roh S.W."/>
            <person name="Nam Y.D."/>
            <person name="Nam S.H."/>
            <person name="Choi S.H."/>
            <person name="Park H.S."/>
            <person name="Bae J.W."/>
        </authorList>
    </citation>
    <scope>NUCLEOTIDE SEQUENCE [LARGE SCALE GENOMIC DNA]</scope>
    <source>
        <strain evidence="1">B3</strain>
        <strain evidence="3">DSM 18796 / CECT 7217 / JCM 14584 / KCTC 4019 / B3</strain>
    </source>
</reference>
<dbReference type="AlphaFoldDB" id="D8JAW6"/>
<dbReference type="Proteomes" id="UP000000390">
    <property type="component" value="Chromosome"/>
</dbReference>
<evidence type="ECO:0000313" key="2">
    <source>
        <dbReference type="EMBL" id="ELY39421.1"/>
    </source>
</evidence>
<gene>
    <name evidence="1" type="ordered locus">HacjB3_07265</name>
    <name evidence="2" type="ORF">C497_05677</name>
</gene>
<name>D8JAW6_HALJB</name>
<organism evidence="1 3">
    <name type="scientific">Halalkalicoccus jeotgali (strain DSM 18796 / CECT 7217 / JCM 14584 / KCTC 4019 / B3)</name>
    <dbReference type="NCBI Taxonomy" id="795797"/>
    <lineage>
        <taxon>Archaea</taxon>
        <taxon>Methanobacteriati</taxon>
        <taxon>Methanobacteriota</taxon>
        <taxon>Stenosarchaea group</taxon>
        <taxon>Halobacteria</taxon>
        <taxon>Halobacteriales</taxon>
        <taxon>Halococcaceae</taxon>
        <taxon>Halalkalicoccus</taxon>
    </lineage>
</organism>